<evidence type="ECO:0000256" key="3">
    <source>
        <dbReference type="ARBA" id="ARBA00023125"/>
    </source>
</evidence>
<dbReference type="PANTHER" id="PTHR31384">
    <property type="entry name" value="AUXIN RESPONSE FACTOR 4-RELATED"/>
    <property type="match status" value="1"/>
</dbReference>
<keyword evidence="5" id="KW-0539">Nucleus</keyword>
<protein>
    <submittedName>
        <fullName evidence="6">Uncharacterized protein</fullName>
    </submittedName>
</protein>
<evidence type="ECO:0000313" key="7">
    <source>
        <dbReference type="Proteomes" id="UP001396334"/>
    </source>
</evidence>
<keyword evidence="4" id="KW-0804">Transcription</keyword>
<dbReference type="EMBL" id="JBBPBN010000082">
    <property type="protein sequence ID" value="KAK8983166.1"/>
    <property type="molecule type" value="Genomic_DNA"/>
</dbReference>
<gene>
    <name evidence="6" type="ORF">V6N11_057920</name>
</gene>
<dbReference type="InterPro" id="IPR044835">
    <property type="entry name" value="ARF_plant"/>
</dbReference>
<keyword evidence="3" id="KW-0238">DNA-binding</keyword>
<organism evidence="6 7">
    <name type="scientific">Hibiscus sabdariffa</name>
    <name type="common">roselle</name>
    <dbReference type="NCBI Taxonomy" id="183260"/>
    <lineage>
        <taxon>Eukaryota</taxon>
        <taxon>Viridiplantae</taxon>
        <taxon>Streptophyta</taxon>
        <taxon>Embryophyta</taxon>
        <taxon>Tracheophyta</taxon>
        <taxon>Spermatophyta</taxon>
        <taxon>Magnoliopsida</taxon>
        <taxon>eudicotyledons</taxon>
        <taxon>Gunneridae</taxon>
        <taxon>Pentapetalae</taxon>
        <taxon>rosids</taxon>
        <taxon>malvids</taxon>
        <taxon>Malvales</taxon>
        <taxon>Malvaceae</taxon>
        <taxon>Malvoideae</taxon>
        <taxon>Hibiscus</taxon>
    </lineage>
</organism>
<dbReference type="PANTHER" id="PTHR31384:SF79">
    <property type="entry name" value="AUXIN RESPONSE FACTOR 2"/>
    <property type="match status" value="1"/>
</dbReference>
<evidence type="ECO:0000313" key="6">
    <source>
        <dbReference type="EMBL" id="KAK8983166.1"/>
    </source>
</evidence>
<proteinExistence type="predicted"/>
<accession>A0ABR2P443</accession>
<keyword evidence="2" id="KW-0805">Transcription regulation</keyword>
<dbReference type="Gene3D" id="2.40.330.10">
    <property type="entry name" value="DNA-binding pseudobarrel domain"/>
    <property type="match status" value="1"/>
</dbReference>
<evidence type="ECO:0000256" key="1">
    <source>
        <dbReference type="ARBA" id="ARBA00004123"/>
    </source>
</evidence>
<dbReference type="InterPro" id="IPR015300">
    <property type="entry name" value="DNA-bd_pseudobarrel_sf"/>
</dbReference>
<evidence type="ECO:0000256" key="5">
    <source>
        <dbReference type="ARBA" id="ARBA00023242"/>
    </source>
</evidence>
<sequence>MVAPFFPLLFNPTEVTLLPEPTQDESVVEKESPILEPSHFQVHSFCKTQTTSDTSTHGGFSMLMRHANECLPPLVCVYLLKVLIG</sequence>
<name>A0ABR2P443_9ROSI</name>
<keyword evidence="7" id="KW-1185">Reference proteome</keyword>
<comment type="subcellular location">
    <subcellularLocation>
        <location evidence="1">Nucleus</location>
    </subcellularLocation>
</comment>
<dbReference type="SUPFAM" id="SSF101936">
    <property type="entry name" value="DNA-binding pseudobarrel domain"/>
    <property type="match status" value="1"/>
</dbReference>
<comment type="caution">
    <text evidence="6">The sequence shown here is derived from an EMBL/GenBank/DDBJ whole genome shotgun (WGS) entry which is preliminary data.</text>
</comment>
<dbReference type="Proteomes" id="UP001396334">
    <property type="component" value="Unassembled WGS sequence"/>
</dbReference>
<reference evidence="6 7" key="1">
    <citation type="journal article" date="2024" name="G3 (Bethesda)">
        <title>Genome assembly of Hibiscus sabdariffa L. provides insights into metabolisms of medicinal natural products.</title>
        <authorList>
            <person name="Kim T."/>
        </authorList>
    </citation>
    <scope>NUCLEOTIDE SEQUENCE [LARGE SCALE GENOMIC DNA]</scope>
    <source>
        <strain evidence="6">TK-2024</strain>
        <tissue evidence="6">Old leaves</tissue>
    </source>
</reference>
<evidence type="ECO:0000256" key="4">
    <source>
        <dbReference type="ARBA" id="ARBA00023163"/>
    </source>
</evidence>
<evidence type="ECO:0000256" key="2">
    <source>
        <dbReference type="ARBA" id="ARBA00023015"/>
    </source>
</evidence>